<proteinExistence type="predicted"/>
<evidence type="ECO:0000256" key="4">
    <source>
        <dbReference type="ARBA" id="ARBA00023136"/>
    </source>
</evidence>
<dbReference type="RefSeq" id="WP_130610114.1">
    <property type="nucleotide sequence ID" value="NZ_AP019400.1"/>
</dbReference>
<organism evidence="6 7">
    <name type="scientific">Cohnella abietis</name>
    <dbReference type="NCBI Taxonomy" id="2507935"/>
    <lineage>
        <taxon>Bacteria</taxon>
        <taxon>Bacillati</taxon>
        <taxon>Bacillota</taxon>
        <taxon>Bacilli</taxon>
        <taxon>Bacillales</taxon>
        <taxon>Paenibacillaceae</taxon>
        <taxon>Cohnella</taxon>
    </lineage>
</organism>
<feature type="transmembrane region" description="Helical" evidence="5">
    <location>
        <begin position="6"/>
        <end position="24"/>
    </location>
</feature>
<feature type="transmembrane region" description="Helical" evidence="5">
    <location>
        <begin position="98"/>
        <end position="117"/>
    </location>
</feature>
<gene>
    <name evidence="6" type="ORF">KCTCHS21_32060</name>
</gene>
<sequence>MDVLSIIFQVILGLGFLLFGLAKFGSKKLVEEFKHYGYPSWFRVFTGLLELVSAVLVIAGIWNKTLAAWGALLIAVTMLGAIFTHVKMKEPSNKQLMPFILLVIAVVIIVNNFDFLLG</sequence>
<dbReference type="OrthoDB" id="2454358at2"/>
<keyword evidence="2 5" id="KW-0812">Transmembrane</keyword>
<dbReference type="InterPro" id="IPR032808">
    <property type="entry name" value="DoxX"/>
</dbReference>
<feature type="transmembrane region" description="Helical" evidence="5">
    <location>
        <begin position="44"/>
        <end position="62"/>
    </location>
</feature>
<protein>
    <recommendedName>
        <fullName evidence="8">DoxX family protein</fullName>
    </recommendedName>
</protein>
<keyword evidence="3 5" id="KW-1133">Transmembrane helix</keyword>
<keyword evidence="4 5" id="KW-0472">Membrane</keyword>
<accession>A0A3T1D6V1</accession>
<feature type="transmembrane region" description="Helical" evidence="5">
    <location>
        <begin position="68"/>
        <end position="86"/>
    </location>
</feature>
<dbReference type="KEGG" id="cohn:KCTCHS21_32060"/>
<name>A0A3T1D6V1_9BACL</name>
<dbReference type="EMBL" id="AP019400">
    <property type="protein sequence ID" value="BBI33807.1"/>
    <property type="molecule type" value="Genomic_DNA"/>
</dbReference>
<dbReference type="Pfam" id="PF13564">
    <property type="entry name" value="DoxX_2"/>
    <property type="match status" value="1"/>
</dbReference>
<keyword evidence="7" id="KW-1185">Reference proteome</keyword>
<evidence type="ECO:0000256" key="3">
    <source>
        <dbReference type="ARBA" id="ARBA00022989"/>
    </source>
</evidence>
<evidence type="ECO:0000256" key="2">
    <source>
        <dbReference type="ARBA" id="ARBA00022692"/>
    </source>
</evidence>
<dbReference type="AlphaFoldDB" id="A0A3T1D6V1"/>
<evidence type="ECO:0008006" key="8">
    <source>
        <dbReference type="Google" id="ProtNLM"/>
    </source>
</evidence>
<evidence type="ECO:0000313" key="7">
    <source>
        <dbReference type="Proteomes" id="UP000289856"/>
    </source>
</evidence>
<dbReference type="GO" id="GO:0016020">
    <property type="term" value="C:membrane"/>
    <property type="evidence" value="ECO:0007669"/>
    <property type="project" value="UniProtKB-SubCell"/>
</dbReference>
<evidence type="ECO:0000256" key="1">
    <source>
        <dbReference type="ARBA" id="ARBA00004141"/>
    </source>
</evidence>
<reference evidence="6 7" key="1">
    <citation type="submission" date="2019-01" db="EMBL/GenBank/DDBJ databases">
        <title>Complete genome sequence of Cohnella hallensis HS21 isolated from Korean fir (Abies koreana) rhizospheric soil.</title>
        <authorList>
            <person name="Jiang L."/>
            <person name="Kang S.W."/>
            <person name="Kim S."/>
            <person name="Jung J."/>
            <person name="Kim C.Y."/>
            <person name="Kim D.H."/>
            <person name="Kim S.W."/>
            <person name="Lee J."/>
        </authorList>
    </citation>
    <scope>NUCLEOTIDE SEQUENCE [LARGE SCALE GENOMIC DNA]</scope>
    <source>
        <strain evidence="6 7">HS21</strain>
    </source>
</reference>
<evidence type="ECO:0000256" key="5">
    <source>
        <dbReference type="SAM" id="Phobius"/>
    </source>
</evidence>
<comment type="subcellular location">
    <subcellularLocation>
        <location evidence="1">Membrane</location>
        <topology evidence="1">Multi-pass membrane protein</topology>
    </subcellularLocation>
</comment>
<evidence type="ECO:0000313" key="6">
    <source>
        <dbReference type="EMBL" id="BBI33807.1"/>
    </source>
</evidence>
<dbReference type="Proteomes" id="UP000289856">
    <property type="component" value="Chromosome"/>
</dbReference>